<dbReference type="Gene3D" id="2.60.40.150">
    <property type="entry name" value="C2 domain"/>
    <property type="match status" value="1"/>
</dbReference>
<dbReference type="EMBL" id="CAMXCT020002458">
    <property type="protein sequence ID" value="CAL1151669.1"/>
    <property type="molecule type" value="Genomic_DNA"/>
</dbReference>
<gene>
    <name evidence="13" type="ORF">C1SCF055_LOCUS24606</name>
</gene>
<dbReference type="InterPro" id="IPR020846">
    <property type="entry name" value="MFS_dom"/>
</dbReference>
<dbReference type="InterPro" id="IPR043519">
    <property type="entry name" value="NT_sf"/>
</dbReference>
<reference evidence="14 15" key="2">
    <citation type="submission" date="2024-05" db="EMBL/GenBank/DDBJ databases">
        <authorList>
            <person name="Chen Y."/>
            <person name="Shah S."/>
            <person name="Dougan E. K."/>
            <person name="Thang M."/>
            <person name="Chan C."/>
        </authorList>
    </citation>
    <scope>NUCLEOTIDE SEQUENCE [LARGE SCALE GENOMIC DNA]</scope>
</reference>
<dbReference type="PANTHER" id="PTHR23510:SF3">
    <property type="entry name" value="MAJOR FACILITATOR SUPERFAMILY DOMAIN-CONTAINING PROTEIN 8"/>
    <property type="match status" value="1"/>
</dbReference>
<evidence type="ECO:0000256" key="3">
    <source>
        <dbReference type="ARBA" id="ARBA00022692"/>
    </source>
</evidence>
<dbReference type="EMBL" id="CAMXCT030002458">
    <property type="protein sequence ID" value="CAL4785606.1"/>
    <property type="molecule type" value="Genomic_DNA"/>
</dbReference>
<dbReference type="InterPro" id="IPR011701">
    <property type="entry name" value="MFS"/>
</dbReference>
<feature type="transmembrane region" description="Helical" evidence="9">
    <location>
        <begin position="177"/>
        <end position="194"/>
    </location>
</feature>
<evidence type="ECO:0000313" key="13">
    <source>
        <dbReference type="EMBL" id="CAI3998294.1"/>
    </source>
</evidence>
<evidence type="ECO:0000256" key="8">
    <source>
        <dbReference type="SAM" id="MobiDB-lite"/>
    </source>
</evidence>
<dbReference type="SUPFAM" id="SSF49562">
    <property type="entry name" value="C2 domain (Calcium/lipid-binding domain, CaLB)"/>
    <property type="match status" value="1"/>
</dbReference>
<feature type="region of interest" description="Disordered" evidence="8">
    <location>
        <begin position="949"/>
        <end position="1097"/>
    </location>
</feature>
<dbReference type="GO" id="GO:0046872">
    <property type="term" value="F:metal ion binding"/>
    <property type="evidence" value="ECO:0007669"/>
    <property type="project" value="UniProtKB-KW"/>
</dbReference>
<dbReference type="InterPro" id="IPR035892">
    <property type="entry name" value="C2_domain_sf"/>
</dbReference>
<evidence type="ECO:0000256" key="6">
    <source>
        <dbReference type="ARBA" id="ARBA00022989"/>
    </source>
</evidence>
<dbReference type="PANTHER" id="PTHR23510">
    <property type="entry name" value="INNER MEMBRANE TRANSPORT PROTEIN YAJR"/>
    <property type="match status" value="1"/>
</dbReference>
<name>A0A9P1CU16_9DINO</name>
<feature type="domain" description="C2" evidence="10">
    <location>
        <begin position="1344"/>
        <end position="1483"/>
    </location>
</feature>
<accession>A0A9P1CU16</accession>
<reference evidence="13" key="1">
    <citation type="submission" date="2022-10" db="EMBL/GenBank/DDBJ databases">
        <authorList>
            <person name="Chen Y."/>
            <person name="Dougan E. K."/>
            <person name="Chan C."/>
            <person name="Rhodes N."/>
            <person name="Thang M."/>
        </authorList>
    </citation>
    <scope>NUCLEOTIDE SEQUENCE</scope>
</reference>
<feature type="transmembrane region" description="Helical" evidence="9">
    <location>
        <begin position="408"/>
        <end position="428"/>
    </location>
</feature>
<evidence type="ECO:0000256" key="1">
    <source>
        <dbReference type="ARBA" id="ARBA00004127"/>
    </source>
</evidence>
<evidence type="ECO:0000259" key="12">
    <source>
        <dbReference type="PROSITE" id="PS50850"/>
    </source>
</evidence>
<dbReference type="PROSITE" id="PS50081">
    <property type="entry name" value="ZF_DAG_PE_2"/>
    <property type="match status" value="1"/>
</dbReference>
<feature type="domain" description="Phorbol-ester/DAG-type" evidence="11">
    <location>
        <begin position="1801"/>
        <end position="1837"/>
    </location>
</feature>
<evidence type="ECO:0000256" key="4">
    <source>
        <dbReference type="ARBA" id="ARBA00022723"/>
    </source>
</evidence>
<dbReference type="SUPFAM" id="SSF81301">
    <property type="entry name" value="Nucleotidyltransferase"/>
    <property type="match status" value="1"/>
</dbReference>
<comment type="subcellular location">
    <subcellularLocation>
        <location evidence="1">Endomembrane system</location>
        <topology evidence="1">Multi-pass membrane protein</topology>
    </subcellularLocation>
</comment>
<feature type="compositionally biased region" description="Basic and acidic residues" evidence="8">
    <location>
        <begin position="969"/>
        <end position="978"/>
    </location>
</feature>
<protein>
    <submittedName>
        <fullName evidence="14">Synaptotagmin-1</fullName>
    </submittedName>
</protein>
<feature type="compositionally biased region" description="Acidic residues" evidence="8">
    <location>
        <begin position="1060"/>
        <end position="1070"/>
    </location>
</feature>
<feature type="transmembrane region" description="Helical" evidence="9">
    <location>
        <begin position="271"/>
        <end position="295"/>
    </location>
</feature>
<organism evidence="13">
    <name type="scientific">Cladocopium goreaui</name>
    <dbReference type="NCBI Taxonomy" id="2562237"/>
    <lineage>
        <taxon>Eukaryota</taxon>
        <taxon>Sar</taxon>
        <taxon>Alveolata</taxon>
        <taxon>Dinophyceae</taxon>
        <taxon>Suessiales</taxon>
        <taxon>Symbiodiniaceae</taxon>
        <taxon>Cladocopium</taxon>
    </lineage>
</organism>
<keyword evidence="6 9" id="KW-1133">Transmembrane helix</keyword>
<dbReference type="GO" id="GO:0022857">
    <property type="term" value="F:transmembrane transporter activity"/>
    <property type="evidence" value="ECO:0007669"/>
    <property type="project" value="InterPro"/>
</dbReference>
<feature type="compositionally biased region" description="Low complexity" evidence="8">
    <location>
        <begin position="1781"/>
        <end position="1797"/>
    </location>
</feature>
<dbReference type="SMART" id="SM00239">
    <property type="entry name" value="C2"/>
    <property type="match status" value="1"/>
</dbReference>
<feature type="transmembrane region" description="Helical" evidence="9">
    <location>
        <begin position="139"/>
        <end position="157"/>
    </location>
</feature>
<dbReference type="InterPro" id="IPR051068">
    <property type="entry name" value="MFS_Domain-Containing_Protein"/>
</dbReference>
<dbReference type="Gene3D" id="1.20.1250.20">
    <property type="entry name" value="MFS general substrate transporter like domains"/>
    <property type="match status" value="1"/>
</dbReference>
<proteinExistence type="predicted"/>
<keyword evidence="4" id="KW-0479">Metal-binding</keyword>
<keyword evidence="3 9" id="KW-0812">Transmembrane</keyword>
<evidence type="ECO:0000256" key="9">
    <source>
        <dbReference type="SAM" id="Phobius"/>
    </source>
</evidence>
<evidence type="ECO:0000256" key="2">
    <source>
        <dbReference type="ARBA" id="ARBA00022448"/>
    </source>
</evidence>
<evidence type="ECO:0000256" key="5">
    <source>
        <dbReference type="ARBA" id="ARBA00022833"/>
    </source>
</evidence>
<evidence type="ECO:0000259" key="11">
    <source>
        <dbReference type="PROSITE" id="PS50081"/>
    </source>
</evidence>
<evidence type="ECO:0000256" key="7">
    <source>
        <dbReference type="ARBA" id="ARBA00023136"/>
    </source>
</evidence>
<evidence type="ECO:0000313" key="15">
    <source>
        <dbReference type="Proteomes" id="UP001152797"/>
    </source>
</evidence>
<dbReference type="InterPro" id="IPR002219">
    <property type="entry name" value="PKC_DAG/PE"/>
</dbReference>
<dbReference type="Pfam" id="PF07690">
    <property type="entry name" value="MFS_1"/>
    <property type="match status" value="1"/>
</dbReference>
<feature type="domain" description="Major facilitator superfamily (MFS) profile" evidence="12">
    <location>
        <begin position="4"/>
        <end position="433"/>
    </location>
</feature>
<dbReference type="EMBL" id="CAMXCT010002458">
    <property type="protein sequence ID" value="CAI3998294.1"/>
    <property type="molecule type" value="Genomic_DNA"/>
</dbReference>
<comment type="caution">
    <text evidence="13">The sequence shown here is derived from an EMBL/GenBank/DDBJ whole genome shotgun (WGS) entry which is preliminary data.</text>
</comment>
<dbReference type="InterPro" id="IPR036259">
    <property type="entry name" value="MFS_trans_sf"/>
</dbReference>
<dbReference type="GO" id="GO:0012505">
    <property type="term" value="C:endomembrane system"/>
    <property type="evidence" value="ECO:0007669"/>
    <property type="project" value="UniProtKB-SubCell"/>
</dbReference>
<feature type="transmembrane region" description="Helical" evidence="9">
    <location>
        <begin position="360"/>
        <end position="387"/>
    </location>
</feature>
<dbReference type="Pfam" id="PF02410">
    <property type="entry name" value="RsfS"/>
    <property type="match status" value="1"/>
</dbReference>
<dbReference type="OrthoDB" id="21330at2759"/>
<feature type="transmembrane region" description="Helical" evidence="9">
    <location>
        <begin position="6"/>
        <end position="27"/>
    </location>
</feature>
<feature type="transmembrane region" description="Helical" evidence="9">
    <location>
        <begin position="39"/>
        <end position="59"/>
    </location>
</feature>
<feature type="compositionally biased region" description="Acidic residues" evidence="8">
    <location>
        <begin position="980"/>
        <end position="1002"/>
    </location>
</feature>
<dbReference type="Gene3D" id="3.30.460.10">
    <property type="entry name" value="Beta Polymerase, domain 2"/>
    <property type="match status" value="1"/>
</dbReference>
<feature type="region of interest" description="Disordered" evidence="8">
    <location>
        <begin position="1778"/>
        <end position="1798"/>
    </location>
</feature>
<feature type="region of interest" description="Disordered" evidence="8">
    <location>
        <begin position="556"/>
        <end position="579"/>
    </location>
</feature>
<dbReference type="InterPro" id="IPR046349">
    <property type="entry name" value="C1-like_sf"/>
</dbReference>
<evidence type="ECO:0000313" key="14">
    <source>
        <dbReference type="EMBL" id="CAL4785606.1"/>
    </source>
</evidence>
<dbReference type="CDD" id="cd00030">
    <property type="entry name" value="C2"/>
    <property type="match status" value="1"/>
</dbReference>
<feature type="transmembrane region" description="Helical" evidence="9">
    <location>
        <begin position="301"/>
        <end position="320"/>
    </location>
</feature>
<keyword evidence="5" id="KW-0862">Zinc</keyword>
<sequence>MPAWLLVFFSNMFFGCAGFSIVLPTLWPYLREMNASTRFLAAVIAAYSVGEGCGGWLSGCLYSRFPRQPKLLLQGGMALGVLSAFFYAIARNLGPAAPYIVLIARFFSGFDNGTRQTIEQTFVATKIPPQHQTTCSSRLASCAITGIMMGPALGAPLQAINMQIWGFGIDGNNSPGLVLLVVCISNLLVTSYFFNVTGRSYSTQASACDTDVEKPNMKGLIVCYMVFFGVNLNMASLETITPVVAQRLYGWGPCLDPSTCSFNISQTYTNALLTAGGLLSLAMGVLMSFCGGKIYKREIWAISWSLLVSVAINVGNMDLGGHLPAIRFVSDYLLGAFFGSLARGPGIALMSQIIGPQPQAAYMGVLFVVGAIPRVFGPFLFVELLEVPKALYFADYLQVYEGQIPRTWLLYGCQAVFFLIILLSVQIFRSDLKPHPAGPVGALKQTLLTPTPSHVGVQIAASPGTPSLVREGISGLEEVFGRSKSFIDLVKTRTATHLFPNCLSTRQSRGAMLAAFRLRHVRRLGVSLRRHQRRELRSGETGAMTFENVVKDLRRKGQMPRRGDAVPEFSAKPGTDGGPAGGFVDIDEALMEDVEDLEDDINEDGTTSENQLVELQDFQDAADAFDDSQRQAVAAARLARQKAFEEAAQLSEEELRQRVKKSIEDLVPSRISDEGRAELDEDELTPAQVFYMENRERLVSRAQDYYLEKHRELQKQEDEVEDEWRYYHDPVVRPAKGHLWATGFEDDGEHGKEDMWLESVSTWPRGSLPTPEMLADLLRAEQAQDVRIIDMNECDRRDVGMFVIIATGVTARHCRRLGHIMFRATEACRAPFVEAFCYGTREDEWVVAHCGPIKVHLFTREMREQYQLEVLYRSPEYFFQPGDFPHYIEVYGTASDAMMLNGETHVTHSIGSRSGKAIPAPFRDHLHSRFHDLDYEGVEDAHFLTPVRSSRGTIDVEGGPIQAPSSPWPEDRAERTWPYEEYEEEDPEGDTASESEGEEYDLQGEKDNVVSNVVSSDGEAVGKPTMSRKGRSFADSESDGDAEDGEAFWTGRNRRSFADSESDGDAEDGEAFWTGRNRRSFADSESDGDAEDGEAFWTGRNRRKTALANETNCDKQDATAAPWLPVPVATIGEPRDCRAWFVGGMGAVWWILLAQLPVVSRQGGPERQSVAAHSAAAALAALQDVQRIEQRILDDEGRRISSGDVGPLEAYSFVHQSLGLLFDTALAALRHAVAASPQKELMVEAASLERQLRELLIGHFKEPLFFWHGPKWLIKSKLLRLLGSGPWHEKLKELSEVPVVATDLLGDKAASKEAAQPLLQDSKVPAIGLAVDAAQAAHFSPWLSLAAPHLCPDDPHASSVAPYAVLHLFVDRAHGLPAADLNGLSDPYVTAQINDMDAGSAEDLAVRTSTQNNTLGPRWSEHFELNVYRPESILTLFVHDEDFGHEDTVGFAGSLVGLSDDLLGIVDISLEKLPLNTKISGWFELQRGHLGHATSSYLTRVANAKTAEPAGQIRLQLTLSVQEPQHELYALCLGPLAFKEPMKPLDLGELLSHVSSVAHHLGLVGEVAGPVIFWAQRLSSVVFGTAILLVWRPHYILPLILLTLCILLQHSSPDADGDGSAPAAPAKPSRDPALSKVIKAAETGLPAHQYNDISFFQNNLGACVESIMECRRLWQQAVAHKFSVCAALGVVDVSLIYFSAWQDLLLRMALTSAFAFLLAKHSCVARVMRALYIYKSKDTTLSSGCFGLGVTLEPLALPHRGAPVARMVTCHLTPNATAQLSNSSPSATSNSNSTPAAKPSMHILEETSCSEPTWCKHCGGFLWGVYRQGWTCRECGVVLCHAWGSCNLVEELTALSQLGKESGKASKVHLLILPCPEETLKKIRDALVAATGLPKLFVSVSLPGELLEAAGPGPEAMKPERIAKLMEDYIRDIQKAVGLTIGLVWMPYAAFKKQFWPGTQKMLGKTRSWDYGIHAEVSTPAVAKKLLDRSPKPTAWLTSDDFLRPANEEAVAATLQAGIACVSLPRKEAVAANLTALYFSDEASWPLPWAWHRGLTASVPLGATATLKAPQLELLKAVAFAASHLDLPAKPTGFPLQAALYDARSTLKAAEVSIGVLPPSTPPETKSTFSPGVSTKTLTGLDEKAKIFKANDHIIYAEDFFDVPTFAAIKEETQRLWRSTDIEANCNLDGKNRLGGYIMDLIPQNSSLYRLIYGNDPFRQWVSAVNAEGPMWPSDFPIELREYGMDSKGMGCHPDLQMYKVPRKDLEFAFTVDNDSRCNVTFWDAAGKLHSVQTKPNSLMMVGVNAATHCVSPTEGGSRSILKFIYVGDYRKSNQFWHYTSNECDDTNPNRQMLDDRRAQRLREVRSAEL</sequence>
<dbReference type="SUPFAM" id="SSF57889">
    <property type="entry name" value="Cysteine-rich domain"/>
    <property type="match status" value="1"/>
</dbReference>
<dbReference type="PROSITE" id="PS50004">
    <property type="entry name" value="C2"/>
    <property type="match status" value="1"/>
</dbReference>
<dbReference type="Pfam" id="PF00168">
    <property type="entry name" value="C2"/>
    <property type="match status" value="1"/>
</dbReference>
<dbReference type="SUPFAM" id="SSF103473">
    <property type="entry name" value="MFS general substrate transporter"/>
    <property type="match status" value="1"/>
</dbReference>
<keyword evidence="7 9" id="KW-0472">Membrane</keyword>
<feature type="compositionally biased region" description="Acidic residues" evidence="8">
    <location>
        <begin position="1036"/>
        <end position="1046"/>
    </location>
</feature>
<keyword evidence="15" id="KW-1185">Reference proteome</keyword>
<keyword evidence="2" id="KW-0813">Transport</keyword>
<feature type="transmembrane region" description="Helical" evidence="9">
    <location>
        <begin position="71"/>
        <end position="90"/>
    </location>
</feature>
<evidence type="ECO:0000259" key="10">
    <source>
        <dbReference type="PROSITE" id="PS50004"/>
    </source>
</evidence>
<dbReference type="Gene3D" id="3.30.60.20">
    <property type="match status" value="1"/>
</dbReference>
<dbReference type="Proteomes" id="UP001152797">
    <property type="component" value="Unassembled WGS sequence"/>
</dbReference>
<dbReference type="PROSITE" id="PS50850">
    <property type="entry name" value="MFS"/>
    <property type="match status" value="1"/>
</dbReference>
<feature type="compositionally biased region" description="Acidic residues" evidence="8">
    <location>
        <begin position="1084"/>
        <end position="1094"/>
    </location>
</feature>
<dbReference type="InterPro" id="IPR000008">
    <property type="entry name" value="C2_dom"/>
</dbReference>